<dbReference type="InterPro" id="IPR013830">
    <property type="entry name" value="SGNH_hydro"/>
</dbReference>
<name>A0A4R5CD30_9FLAO</name>
<organism evidence="3 4">
    <name type="scientific">Flavobacterium cellulosilyticum</name>
    <dbReference type="NCBI Taxonomy" id="2541731"/>
    <lineage>
        <taxon>Bacteria</taxon>
        <taxon>Pseudomonadati</taxon>
        <taxon>Bacteroidota</taxon>
        <taxon>Flavobacteriia</taxon>
        <taxon>Flavobacteriales</taxon>
        <taxon>Flavobacteriaceae</taxon>
        <taxon>Flavobacterium</taxon>
    </lineage>
</organism>
<protein>
    <submittedName>
        <fullName evidence="3">Sialate O-acetylesterase</fullName>
    </submittedName>
</protein>
<sequence>MELEIKLILGLSLIINVLLIATFAFKFYNNWFEIGVLKSSFRESIFNSAPDDFGKIYFVGDSDTEAFELNEFLQNKDVRNRGIWGDVSSNIIKRLDNIIRQRPKKIFLMIGQNDICSGRSIDTIIANVEQFIKISKASLPDVELYIESALPSNEPILHSKEKTIDRLKKLNAGYKILAKKHDVTYIDLFHHFIEDNEIKKEYSFDGSHLNGKGYLLLAKLLKPHVEI</sequence>
<evidence type="ECO:0000313" key="3">
    <source>
        <dbReference type="EMBL" id="TDD96153.1"/>
    </source>
</evidence>
<gene>
    <name evidence="3" type="ORF">E0F76_11685</name>
</gene>
<dbReference type="Pfam" id="PF13472">
    <property type="entry name" value="Lipase_GDSL_2"/>
    <property type="match status" value="1"/>
</dbReference>
<dbReference type="Gene3D" id="3.40.50.1110">
    <property type="entry name" value="SGNH hydrolase"/>
    <property type="match status" value="1"/>
</dbReference>
<reference evidence="3 4" key="1">
    <citation type="submission" date="2019-03" db="EMBL/GenBank/DDBJ databases">
        <title>Flavobacterium AR-3-4 sp. nov. isolated from arctic soil.</title>
        <authorList>
            <person name="Chaudhary D.K."/>
        </authorList>
    </citation>
    <scope>NUCLEOTIDE SEQUENCE [LARGE SCALE GENOMIC DNA]</scope>
    <source>
        <strain evidence="3 4">AR-3-4</strain>
    </source>
</reference>
<keyword evidence="4" id="KW-1185">Reference proteome</keyword>
<comment type="caution">
    <text evidence="3">The sequence shown here is derived from an EMBL/GenBank/DDBJ whole genome shotgun (WGS) entry which is preliminary data.</text>
</comment>
<dbReference type="RefSeq" id="WP_132005994.1">
    <property type="nucleotide sequence ID" value="NZ_SMFK01000007.1"/>
</dbReference>
<keyword evidence="1" id="KW-0472">Membrane</keyword>
<dbReference type="GO" id="GO:0004622">
    <property type="term" value="F:phosphatidylcholine lysophospholipase activity"/>
    <property type="evidence" value="ECO:0007669"/>
    <property type="project" value="TreeGrafter"/>
</dbReference>
<dbReference type="AlphaFoldDB" id="A0A4R5CD30"/>
<feature type="domain" description="SGNH hydrolase-type esterase" evidence="2">
    <location>
        <begin position="71"/>
        <end position="214"/>
    </location>
</feature>
<evidence type="ECO:0000256" key="1">
    <source>
        <dbReference type="SAM" id="Phobius"/>
    </source>
</evidence>
<keyword evidence="1" id="KW-0812">Transmembrane</keyword>
<proteinExistence type="predicted"/>
<dbReference type="EMBL" id="SMFK01000007">
    <property type="protein sequence ID" value="TDD96153.1"/>
    <property type="molecule type" value="Genomic_DNA"/>
</dbReference>
<dbReference type="SUPFAM" id="SSF52266">
    <property type="entry name" value="SGNH hydrolase"/>
    <property type="match status" value="1"/>
</dbReference>
<keyword evidence="1" id="KW-1133">Transmembrane helix</keyword>
<evidence type="ECO:0000259" key="2">
    <source>
        <dbReference type="Pfam" id="PF13472"/>
    </source>
</evidence>
<dbReference type="PANTHER" id="PTHR30383">
    <property type="entry name" value="THIOESTERASE 1/PROTEASE 1/LYSOPHOSPHOLIPASE L1"/>
    <property type="match status" value="1"/>
</dbReference>
<evidence type="ECO:0000313" key="4">
    <source>
        <dbReference type="Proteomes" id="UP000295479"/>
    </source>
</evidence>
<dbReference type="InterPro" id="IPR036514">
    <property type="entry name" value="SGNH_hydro_sf"/>
</dbReference>
<accession>A0A4R5CD30</accession>
<dbReference type="Proteomes" id="UP000295479">
    <property type="component" value="Unassembled WGS sequence"/>
</dbReference>
<dbReference type="OrthoDB" id="9790057at2"/>
<dbReference type="PANTHER" id="PTHR30383:SF5">
    <property type="entry name" value="SGNH HYDROLASE-TYPE ESTERASE DOMAIN-CONTAINING PROTEIN"/>
    <property type="match status" value="1"/>
</dbReference>
<dbReference type="InterPro" id="IPR051532">
    <property type="entry name" value="Ester_Hydrolysis_Enzymes"/>
</dbReference>
<feature type="transmembrane region" description="Helical" evidence="1">
    <location>
        <begin position="7"/>
        <end position="28"/>
    </location>
</feature>